<organism evidence="1">
    <name type="scientific">marine sediment metagenome</name>
    <dbReference type="NCBI Taxonomy" id="412755"/>
    <lineage>
        <taxon>unclassified sequences</taxon>
        <taxon>metagenomes</taxon>
        <taxon>ecological metagenomes</taxon>
    </lineage>
</organism>
<dbReference type="Gene3D" id="3.40.50.300">
    <property type="entry name" value="P-loop containing nucleotide triphosphate hydrolases"/>
    <property type="match status" value="1"/>
</dbReference>
<dbReference type="AlphaFoldDB" id="X0YNR7"/>
<feature type="non-terminal residue" evidence="1">
    <location>
        <position position="1"/>
    </location>
</feature>
<reference evidence="1" key="1">
    <citation type="journal article" date="2014" name="Front. Microbiol.">
        <title>High frequency of phylogenetically diverse reductive dehalogenase-homologous genes in deep subseafloor sedimentary metagenomes.</title>
        <authorList>
            <person name="Kawai M."/>
            <person name="Futagami T."/>
            <person name="Toyoda A."/>
            <person name="Takaki Y."/>
            <person name="Nishi S."/>
            <person name="Hori S."/>
            <person name="Arai W."/>
            <person name="Tsubouchi T."/>
            <person name="Morono Y."/>
            <person name="Uchiyama I."/>
            <person name="Ito T."/>
            <person name="Fujiyama A."/>
            <person name="Inagaki F."/>
            <person name="Takami H."/>
        </authorList>
    </citation>
    <scope>NUCLEOTIDE SEQUENCE</scope>
    <source>
        <strain evidence="1">Expedition CK06-06</strain>
    </source>
</reference>
<proteinExistence type="predicted"/>
<accession>X0YNR7</accession>
<evidence type="ECO:0000313" key="1">
    <source>
        <dbReference type="EMBL" id="GAG38371.1"/>
    </source>
</evidence>
<comment type="caution">
    <text evidence="1">The sequence shown here is derived from an EMBL/GenBank/DDBJ whole genome shotgun (WGS) entry which is preliminary data.</text>
</comment>
<protein>
    <recommendedName>
        <fullName evidence="2">Bacterial type II secretion system protein E domain-containing protein</fullName>
    </recommendedName>
</protein>
<dbReference type="EMBL" id="BARS01042002">
    <property type="protein sequence ID" value="GAG38371.1"/>
    <property type="molecule type" value="Genomic_DNA"/>
</dbReference>
<name>X0YNR7_9ZZZZ</name>
<sequence length="60" mass="6651">REIILSKGQPREIKAVAMKNGMISLRQSGLAKIKDGITTIEEVLRETVKDGEIENDKNNA</sequence>
<evidence type="ECO:0008006" key="2">
    <source>
        <dbReference type="Google" id="ProtNLM"/>
    </source>
</evidence>
<gene>
    <name evidence="1" type="ORF">S01H1_63785</name>
</gene>
<dbReference type="InterPro" id="IPR027417">
    <property type="entry name" value="P-loop_NTPase"/>
</dbReference>